<evidence type="ECO:0000256" key="3">
    <source>
        <dbReference type="ARBA" id="ARBA00022525"/>
    </source>
</evidence>
<sequence>MVVSSMLLMEHGANAAPTISYDAIERDHGKICKLGFKGCLPPPSNKYDRGCERFNRCRGGGGRKLMAIIL</sequence>
<comment type="function">
    <text evidence="7">Cell signaling peptide that may regulate plant stress, growth, and development. Mediates a rapid alkalinization of extracellular space by mediating a transient increase in the cytoplasmic Ca(2+) concentration leading to a calcium-dependent signaling events through a cell surface receptor and a concomitant activation of some intracellular mitogen-activated protein kinases.</text>
</comment>
<gene>
    <name evidence="8" type="ORF">F3Y22_tig00111151pilonHSYRG00362</name>
</gene>
<evidence type="ECO:0000256" key="6">
    <source>
        <dbReference type="ARBA" id="ARBA00023157"/>
    </source>
</evidence>
<accession>A0A6A2YY76</accession>
<keyword evidence="4" id="KW-0372">Hormone</keyword>
<keyword evidence="6" id="KW-1015">Disulfide bond</keyword>
<evidence type="ECO:0000256" key="5">
    <source>
        <dbReference type="ARBA" id="ARBA00022729"/>
    </source>
</evidence>
<evidence type="ECO:0000256" key="4">
    <source>
        <dbReference type="ARBA" id="ARBA00022702"/>
    </source>
</evidence>
<comment type="caution">
    <text evidence="8">The sequence shown here is derived from an EMBL/GenBank/DDBJ whole genome shotgun (WGS) entry which is preliminary data.</text>
</comment>
<protein>
    <submittedName>
        <fullName evidence="8">Uncharacterized protein</fullName>
    </submittedName>
</protein>
<evidence type="ECO:0000256" key="7">
    <source>
        <dbReference type="ARBA" id="ARBA00037228"/>
    </source>
</evidence>
<keyword evidence="9" id="KW-1185">Reference proteome</keyword>
<evidence type="ECO:0000256" key="1">
    <source>
        <dbReference type="ARBA" id="ARBA00004613"/>
    </source>
</evidence>
<proteinExistence type="inferred from homology"/>
<keyword evidence="3" id="KW-0964">Secreted</keyword>
<dbReference type="PANTHER" id="PTHR34270">
    <property type="entry name" value="PROTEIN RALF-LIKE 15-RELATED"/>
    <property type="match status" value="1"/>
</dbReference>
<comment type="subcellular location">
    <subcellularLocation>
        <location evidence="1">Secreted</location>
    </subcellularLocation>
</comment>
<dbReference type="PANTHER" id="PTHR34270:SF3">
    <property type="entry name" value="PROTEIN RALF-LIKE 16-RELATED"/>
    <property type="match status" value="1"/>
</dbReference>
<comment type="similarity">
    <text evidence="2">Belongs to the plant rapid alkalinization factor (RALF) family.</text>
</comment>
<reference evidence="8" key="1">
    <citation type="submission" date="2019-09" db="EMBL/GenBank/DDBJ databases">
        <title>Draft genome information of white flower Hibiscus syriacus.</title>
        <authorList>
            <person name="Kim Y.-M."/>
        </authorList>
    </citation>
    <scope>NUCLEOTIDE SEQUENCE [LARGE SCALE GENOMIC DNA]</scope>
    <source>
        <strain evidence="8">YM2019G1</strain>
    </source>
</reference>
<dbReference type="Pfam" id="PF05498">
    <property type="entry name" value="RALF"/>
    <property type="match status" value="1"/>
</dbReference>
<keyword evidence="5" id="KW-0732">Signal</keyword>
<dbReference type="Proteomes" id="UP000436088">
    <property type="component" value="Unassembled WGS sequence"/>
</dbReference>
<evidence type="ECO:0000313" key="9">
    <source>
        <dbReference type="Proteomes" id="UP000436088"/>
    </source>
</evidence>
<dbReference type="AlphaFoldDB" id="A0A6A2YY76"/>
<dbReference type="GO" id="GO:0005179">
    <property type="term" value="F:hormone activity"/>
    <property type="evidence" value="ECO:0007669"/>
    <property type="project" value="UniProtKB-KW"/>
</dbReference>
<dbReference type="InterPro" id="IPR008801">
    <property type="entry name" value="RALF"/>
</dbReference>
<evidence type="ECO:0000256" key="2">
    <source>
        <dbReference type="ARBA" id="ARBA00009178"/>
    </source>
</evidence>
<evidence type="ECO:0000313" key="8">
    <source>
        <dbReference type="EMBL" id="KAE8684229.1"/>
    </source>
</evidence>
<name>A0A6A2YY76_HIBSY</name>
<dbReference type="GO" id="GO:0040008">
    <property type="term" value="P:regulation of growth"/>
    <property type="evidence" value="ECO:0007669"/>
    <property type="project" value="UniProtKB-ARBA"/>
</dbReference>
<dbReference type="EMBL" id="VEPZ02001248">
    <property type="protein sequence ID" value="KAE8684229.1"/>
    <property type="molecule type" value="Genomic_DNA"/>
</dbReference>
<dbReference type="GO" id="GO:0005576">
    <property type="term" value="C:extracellular region"/>
    <property type="evidence" value="ECO:0007669"/>
    <property type="project" value="UniProtKB-SubCell"/>
</dbReference>
<organism evidence="8 9">
    <name type="scientific">Hibiscus syriacus</name>
    <name type="common">Rose of Sharon</name>
    <dbReference type="NCBI Taxonomy" id="106335"/>
    <lineage>
        <taxon>Eukaryota</taxon>
        <taxon>Viridiplantae</taxon>
        <taxon>Streptophyta</taxon>
        <taxon>Embryophyta</taxon>
        <taxon>Tracheophyta</taxon>
        <taxon>Spermatophyta</taxon>
        <taxon>Magnoliopsida</taxon>
        <taxon>eudicotyledons</taxon>
        <taxon>Gunneridae</taxon>
        <taxon>Pentapetalae</taxon>
        <taxon>rosids</taxon>
        <taxon>malvids</taxon>
        <taxon>Malvales</taxon>
        <taxon>Malvaceae</taxon>
        <taxon>Malvoideae</taxon>
        <taxon>Hibiscus</taxon>
    </lineage>
</organism>